<sequence length="120" mass="14184">MQLNDLIVQRIKFFRTKQKISQDTLSKRAGLELKYINKIENKKIGITIATLENIIIKGLNISYSEFFDFPKIEDADENHEQAIAKFNDEELKEMLLKFLNFSDEFEDKLKKIKQNLNTKQ</sequence>
<dbReference type="Gene3D" id="1.10.260.40">
    <property type="entry name" value="lambda repressor-like DNA-binding domains"/>
    <property type="match status" value="1"/>
</dbReference>
<evidence type="ECO:0000256" key="1">
    <source>
        <dbReference type="ARBA" id="ARBA00023125"/>
    </source>
</evidence>
<proteinExistence type="predicted"/>
<dbReference type="PANTHER" id="PTHR46797:SF1">
    <property type="entry name" value="METHYLPHOSPHONATE SYNTHASE"/>
    <property type="match status" value="1"/>
</dbReference>
<dbReference type="GO" id="GO:0003700">
    <property type="term" value="F:DNA-binding transcription factor activity"/>
    <property type="evidence" value="ECO:0007669"/>
    <property type="project" value="TreeGrafter"/>
</dbReference>
<dbReference type="CDD" id="cd00093">
    <property type="entry name" value="HTH_XRE"/>
    <property type="match status" value="1"/>
</dbReference>
<dbReference type="InterPro" id="IPR010982">
    <property type="entry name" value="Lambda_DNA-bd_dom_sf"/>
</dbReference>
<evidence type="ECO:0000259" key="2">
    <source>
        <dbReference type="PROSITE" id="PS50943"/>
    </source>
</evidence>
<dbReference type="SUPFAM" id="SSF47413">
    <property type="entry name" value="lambda repressor-like DNA-binding domains"/>
    <property type="match status" value="1"/>
</dbReference>
<dbReference type="InterPro" id="IPR001387">
    <property type="entry name" value="Cro/C1-type_HTH"/>
</dbReference>
<dbReference type="PROSITE" id="PS50943">
    <property type="entry name" value="HTH_CROC1"/>
    <property type="match status" value="1"/>
</dbReference>
<dbReference type="AlphaFoldDB" id="A0A4P5P9J9"/>
<protein>
    <recommendedName>
        <fullName evidence="2">HTH cro/C1-type domain-containing protein</fullName>
    </recommendedName>
</protein>
<dbReference type="PANTHER" id="PTHR46797">
    <property type="entry name" value="HTH-TYPE TRANSCRIPTIONAL REGULATOR"/>
    <property type="match status" value="1"/>
</dbReference>
<dbReference type="InterPro" id="IPR050807">
    <property type="entry name" value="TransReg_Diox_bact_type"/>
</dbReference>
<feature type="domain" description="HTH cro/C1-type" evidence="2">
    <location>
        <begin position="11"/>
        <end position="66"/>
    </location>
</feature>
<dbReference type="Pfam" id="PF12844">
    <property type="entry name" value="HTH_19"/>
    <property type="match status" value="1"/>
</dbReference>
<name>A0A4P5P9J9_9ENTE</name>
<comment type="caution">
    <text evidence="3">The sequence shown here is derived from an EMBL/GenBank/DDBJ whole genome shotgun (WGS) entry which is preliminary data.</text>
</comment>
<dbReference type="GO" id="GO:0005829">
    <property type="term" value="C:cytosol"/>
    <property type="evidence" value="ECO:0007669"/>
    <property type="project" value="TreeGrafter"/>
</dbReference>
<organism evidence="3 4">
    <name type="scientific">Enterococcus florum</name>
    <dbReference type="NCBI Taxonomy" id="2480627"/>
    <lineage>
        <taxon>Bacteria</taxon>
        <taxon>Bacillati</taxon>
        <taxon>Bacillota</taxon>
        <taxon>Bacilli</taxon>
        <taxon>Lactobacillales</taxon>
        <taxon>Enterococcaceae</taxon>
        <taxon>Enterococcus</taxon>
    </lineage>
</organism>
<dbReference type="GO" id="GO:0003677">
    <property type="term" value="F:DNA binding"/>
    <property type="evidence" value="ECO:0007669"/>
    <property type="project" value="UniProtKB-KW"/>
</dbReference>
<reference evidence="4" key="1">
    <citation type="submission" date="2019-02" db="EMBL/GenBank/DDBJ databases">
        <title>Draft genome sequence of Enterococcus sp. Gos25-1.</title>
        <authorList>
            <person name="Tanaka N."/>
            <person name="Shiwa Y."/>
            <person name="Fujita N."/>
        </authorList>
    </citation>
    <scope>NUCLEOTIDE SEQUENCE [LARGE SCALE GENOMIC DNA]</scope>
    <source>
        <strain evidence="4">Gos25-1</strain>
    </source>
</reference>
<keyword evidence="4" id="KW-1185">Reference proteome</keyword>
<keyword evidence="1" id="KW-0238">DNA-binding</keyword>
<dbReference type="OrthoDB" id="1495025at2"/>
<dbReference type="SMART" id="SM00530">
    <property type="entry name" value="HTH_XRE"/>
    <property type="match status" value="1"/>
</dbReference>
<dbReference type="RefSeq" id="WP_146620673.1">
    <property type="nucleotide sequence ID" value="NZ_BJCC01000001.1"/>
</dbReference>
<dbReference type="EMBL" id="BJCC01000001">
    <property type="protein sequence ID" value="GCF92152.1"/>
    <property type="molecule type" value="Genomic_DNA"/>
</dbReference>
<accession>A0A4P5P9J9</accession>
<dbReference type="Proteomes" id="UP000290567">
    <property type="component" value="Unassembled WGS sequence"/>
</dbReference>
<gene>
    <name evidence="3" type="ORF">NRIC_00430</name>
</gene>
<evidence type="ECO:0000313" key="4">
    <source>
        <dbReference type="Proteomes" id="UP000290567"/>
    </source>
</evidence>
<evidence type="ECO:0000313" key="3">
    <source>
        <dbReference type="EMBL" id="GCF92152.1"/>
    </source>
</evidence>